<reference evidence="1 2" key="1">
    <citation type="submission" date="2019-08" db="EMBL/GenBank/DDBJ databases">
        <authorList>
            <person name="Guy L."/>
        </authorList>
    </citation>
    <scope>NUCLEOTIDE SEQUENCE [LARGE SCALE GENOMIC DNA]</scope>
    <source>
        <strain evidence="1 2">SGT-108</strain>
    </source>
</reference>
<keyword evidence="2" id="KW-1185">Reference proteome</keyword>
<dbReference type="RefSeq" id="WP_148338636.1">
    <property type="nucleotide sequence ID" value="NZ_LR699119.1"/>
</dbReference>
<dbReference type="EMBL" id="LR699119">
    <property type="protein sequence ID" value="VVC75374.1"/>
    <property type="molecule type" value="Genomic_DNA"/>
</dbReference>
<dbReference type="AlphaFoldDB" id="A0A5E4PEV4"/>
<dbReference type="Proteomes" id="UP000324194">
    <property type="component" value="Chromosome 1"/>
</dbReference>
<gene>
    <name evidence="1" type="ORF">AQUSIP_06640</name>
</gene>
<evidence type="ECO:0000313" key="1">
    <source>
        <dbReference type="EMBL" id="VVC75374.1"/>
    </source>
</evidence>
<evidence type="ECO:0000313" key="2">
    <source>
        <dbReference type="Proteomes" id="UP000324194"/>
    </source>
</evidence>
<dbReference type="OrthoDB" id="8451383at2"/>
<accession>A0A5E4PEV4</accession>
<name>A0A5E4PEV4_9COXI</name>
<dbReference type="KEGG" id="asip:AQUSIP_06640"/>
<sequence length="279" mass="31480">MLLRKVIAKNLEKNLNKKADTESPEASSTNAYVMGKFREKVAADAQINVDESIKADEATKLGVSIGSYDSTYDLFRTEFNRSHDFIYGMSRPRAQYIHKALGGEAMALGGVPTVDMQNRYIVPESGDDAGANLSEVDMKVKEYHDFLNTHANAKYQDLAKYRDRISEGDLRAKAQRMKYITRSCKAKIEETALKGNQIHFILDSGNHAWDMDAVVKKEGKAGTIITAKELRHIYKNKDMPVNGKTLSSHVTFWRNGQKVKAPWEENPELWAGFVRKNKS</sequence>
<organism evidence="1 2">
    <name type="scientific">Aquicella siphonis</name>
    <dbReference type="NCBI Taxonomy" id="254247"/>
    <lineage>
        <taxon>Bacteria</taxon>
        <taxon>Pseudomonadati</taxon>
        <taxon>Pseudomonadota</taxon>
        <taxon>Gammaproteobacteria</taxon>
        <taxon>Legionellales</taxon>
        <taxon>Coxiellaceae</taxon>
        <taxon>Aquicella</taxon>
    </lineage>
</organism>
<protein>
    <submittedName>
        <fullName evidence="1">Uncharacterized protein</fullName>
    </submittedName>
</protein>
<proteinExistence type="predicted"/>